<dbReference type="AlphaFoldDB" id="A0A7S3NPL3"/>
<dbReference type="Pfam" id="PF11071">
    <property type="entry name" value="Nuc_deoxyri_tr3"/>
    <property type="match status" value="1"/>
</dbReference>
<feature type="region of interest" description="Disordered" evidence="1">
    <location>
        <begin position="173"/>
        <end position="193"/>
    </location>
</feature>
<reference evidence="2" key="1">
    <citation type="submission" date="2021-01" db="EMBL/GenBank/DDBJ databases">
        <authorList>
            <person name="Corre E."/>
            <person name="Pelletier E."/>
            <person name="Niang G."/>
            <person name="Scheremetjew M."/>
            <person name="Finn R."/>
            <person name="Kale V."/>
            <person name="Holt S."/>
            <person name="Cochrane G."/>
            <person name="Meng A."/>
            <person name="Brown T."/>
            <person name="Cohen L."/>
        </authorList>
    </citation>
    <scope>NUCLEOTIDE SEQUENCE</scope>
    <source>
        <strain evidence="2">CCMP1510</strain>
    </source>
</reference>
<evidence type="ECO:0008006" key="3">
    <source>
        <dbReference type="Google" id="ProtNLM"/>
    </source>
</evidence>
<name>A0A7S3NPL3_9STRA</name>
<dbReference type="EMBL" id="HBIJ01017708">
    <property type="protein sequence ID" value="CAE0370954.1"/>
    <property type="molecule type" value="Transcribed_RNA"/>
</dbReference>
<organism evidence="2">
    <name type="scientific">Aureoumbra lagunensis</name>
    <dbReference type="NCBI Taxonomy" id="44058"/>
    <lineage>
        <taxon>Eukaryota</taxon>
        <taxon>Sar</taxon>
        <taxon>Stramenopiles</taxon>
        <taxon>Ochrophyta</taxon>
        <taxon>Pelagophyceae</taxon>
        <taxon>Pelagomonadales</taxon>
        <taxon>Aureoumbra</taxon>
    </lineage>
</organism>
<protein>
    <recommendedName>
        <fullName evidence="3">YtoQ family protein</fullName>
    </recommendedName>
</protein>
<evidence type="ECO:0000313" key="2">
    <source>
        <dbReference type="EMBL" id="CAE0370954.1"/>
    </source>
</evidence>
<dbReference type="NCBIfam" id="TIGR03646">
    <property type="entry name" value="YtoQ_fam"/>
    <property type="match status" value="1"/>
</dbReference>
<accession>A0A7S3NPL3</accession>
<proteinExistence type="predicted"/>
<gene>
    <name evidence="2" type="ORF">ALAG00032_LOCUS11734</name>
</gene>
<sequence>MMVGFSALVKKVSSRCFSVSTREWRVYLSGEIHSNWRETIAQGVKDRKLPVILTSANTSHEDSDDCGAIILGDEEKRPNYDNKGAKMNLIRTKTLISEADIVVVRFGEKYRQWNAAFDAGFATALSKPLITLHPLSLGHPLKEVNASALAVCEEPTQIVDILDYTISGALPPPRDGTNFIPMQDRMGPGNPNP</sequence>
<dbReference type="InterPro" id="IPR019884">
    <property type="entry name" value="YtoQ_family_protein"/>
</dbReference>
<evidence type="ECO:0000256" key="1">
    <source>
        <dbReference type="SAM" id="MobiDB-lite"/>
    </source>
</evidence>